<proteinExistence type="predicted"/>
<dbReference type="Proteomes" id="UP000829398">
    <property type="component" value="Chromosome 7"/>
</dbReference>
<dbReference type="EMBL" id="CM039176">
    <property type="protein sequence ID" value="KAH9712125.1"/>
    <property type="molecule type" value="Genomic_DNA"/>
</dbReference>
<evidence type="ECO:0000313" key="2">
    <source>
        <dbReference type="Proteomes" id="UP000829398"/>
    </source>
</evidence>
<accession>A0ACB8J3V9</accession>
<keyword evidence="2" id="KW-1185">Reference proteome</keyword>
<gene>
    <name evidence="1" type="ORF">KPL71_019950</name>
</gene>
<reference evidence="2" key="1">
    <citation type="journal article" date="2023" name="Hortic. Res.">
        <title>A chromosome-level phased genome enabling allele-level studies in sweet orange: a case study on citrus Huanglongbing tolerance.</title>
        <authorList>
            <person name="Wu B."/>
            <person name="Yu Q."/>
            <person name="Deng Z."/>
            <person name="Duan Y."/>
            <person name="Luo F."/>
            <person name="Gmitter F. Jr."/>
        </authorList>
    </citation>
    <scope>NUCLEOTIDE SEQUENCE [LARGE SCALE GENOMIC DNA]</scope>
    <source>
        <strain evidence="2">cv. Valencia</strain>
    </source>
</reference>
<sequence length="449" mass="49837">MGSEVQVRVLMVTFSTHGHLNPTLRLAKRLVSKGLHVTVATTEAARKHLMLNPTATQITESTRDSDDFDRIKYVGAFIESLQKVGSKNLSSIINNLSNNDKKKSCIITNPFMPWVPDVAAEHKIPCAVLWIQACAAYYIYYHYFKHPQLFPSLENPNEAVHLPAMPSLLVNELPSFLLPSGPIHFKQMVSDFVQKLDKVKWILGSSFYELEENVVASMATFTPIIPVGPLVSPFMLGKQENATAPSLDMWSTAEEYSCIEIHQWLNKKPPSSVIYISFGSLLVLSQNQIDSIAAALINTKRPFLWVIRSQENKEGGVLPAGFLEVTKDRGLVVKWCSQEKVLMHPAVSCFLTHCGRNSTLETVAAGISQTDAKLLVHVFKIGVRMRNEEDGTLSIQQVQRCTDEATQGLNATQMKKRAVALKEAAKKALEDGGSSDANIDRFINEITGK</sequence>
<protein>
    <submittedName>
        <fullName evidence="1">UDP-glycosyltransferase 84B1</fullName>
    </submittedName>
</protein>
<comment type="caution">
    <text evidence="1">The sequence shown here is derived from an EMBL/GenBank/DDBJ whole genome shotgun (WGS) entry which is preliminary data.</text>
</comment>
<evidence type="ECO:0000313" key="1">
    <source>
        <dbReference type="EMBL" id="KAH9712125.1"/>
    </source>
</evidence>
<organism evidence="1 2">
    <name type="scientific">Citrus sinensis</name>
    <name type="common">Sweet orange</name>
    <name type="synonym">Citrus aurantium var. sinensis</name>
    <dbReference type="NCBI Taxonomy" id="2711"/>
    <lineage>
        <taxon>Eukaryota</taxon>
        <taxon>Viridiplantae</taxon>
        <taxon>Streptophyta</taxon>
        <taxon>Embryophyta</taxon>
        <taxon>Tracheophyta</taxon>
        <taxon>Spermatophyta</taxon>
        <taxon>Magnoliopsida</taxon>
        <taxon>eudicotyledons</taxon>
        <taxon>Gunneridae</taxon>
        <taxon>Pentapetalae</taxon>
        <taxon>rosids</taxon>
        <taxon>malvids</taxon>
        <taxon>Sapindales</taxon>
        <taxon>Rutaceae</taxon>
        <taxon>Aurantioideae</taxon>
        <taxon>Citrus</taxon>
    </lineage>
</organism>
<name>A0ACB8J3V9_CITSI</name>